<keyword evidence="5" id="KW-0503">Monooxygenase</keyword>
<protein>
    <submittedName>
        <fullName evidence="8">Prostacyclin synthase</fullName>
    </submittedName>
</protein>
<reference evidence="9" key="1">
    <citation type="journal article" date="2017" name="BMC Genomics">
        <title>Gapless genome assembly of Colletotrichum higginsianum reveals chromosome structure and association of transposable elements with secondary metabolite gene clusters.</title>
        <authorList>
            <person name="Dallery J.-F."/>
            <person name="Lapalu N."/>
            <person name="Zampounis A."/>
            <person name="Pigne S."/>
            <person name="Luyten I."/>
            <person name="Amselem J."/>
            <person name="Wittenberg A.H.J."/>
            <person name="Zhou S."/>
            <person name="de Queiroz M.V."/>
            <person name="Robin G.P."/>
            <person name="Auger A."/>
            <person name="Hainaut M."/>
            <person name="Henrissat B."/>
            <person name="Kim K.-T."/>
            <person name="Lee Y.-H."/>
            <person name="Lespinet O."/>
            <person name="Schwartz D.C."/>
            <person name="Thon M.R."/>
            <person name="O'Connell R.J."/>
        </authorList>
    </citation>
    <scope>NUCLEOTIDE SEQUENCE [LARGE SCALE GENOMIC DNA]</scope>
    <source>
        <strain evidence="9">IMI 349063</strain>
    </source>
</reference>
<comment type="cofactor">
    <cofactor evidence="1 6">
        <name>heme</name>
        <dbReference type="ChEBI" id="CHEBI:30413"/>
    </cofactor>
</comment>
<dbReference type="AlphaFoldDB" id="A0A1B7YG27"/>
<evidence type="ECO:0000256" key="3">
    <source>
        <dbReference type="ARBA" id="ARBA00022723"/>
    </source>
</evidence>
<dbReference type="PRINTS" id="PR00465">
    <property type="entry name" value="EP450IV"/>
</dbReference>
<dbReference type="KEGG" id="chig:CH63R_06526"/>
<proteinExistence type="inferred from homology"/>
<evidence type="ECO:0000256" key="6">
    <source>
        <dbReference type="PIRSR" id="PIRSR602403-1"/>
    </source>
</evidence>
<keyword evidence="7" id="KW-0812">Transmembrane</keyword>
<evidence type="ECO:0000256" key="4">
    <source>
        <dbReference type="ARBA" id="ARBA00023004"/>
    </source>
</evidence>
<dbReference type="OrthoDB" id="1470350at2759"/>
<dbReference type="EMBL" id="LTAN01000004">
    <property type="protein sequence ID" value="OBR10834.1"/>
    <property type="molecule type" value="Genomic_DNA"/>
</dbReference>
<feature type="binding site" description="axial binding residue" evidence="6">
    <location>
        <position position="466"/>
    </location>
    <ligand>
        <name>heme</name>
        <dbReference type="ChEBI" id="CHEBI:30413"/>
    </ligand>
    <ligandPart>
        <name>Fe</name>
        <dbReference type="ChEBI" id="CHEBI:18248"/>
    </ligandPart>
</feature>
<comment type="similarity">
    <text evidence="2">Belongs to the cytochrome P450 family.</text>
</comment>
<dbReference type="InterPro" id="IPR001128">
    <property type="entry name" value="Cyt_P450"/>
</dbReference>
<evidence type="ECO:0000256" key="5">
    <source>
        <dbReference type="ARBA" id="ARBA00023033"/>
    </source>
</evidence>
<evidence type="ECO:0000313" key="8">
    <source>
        <dbReference type="EMBL" id="OBR10834.1"/>
    </source>
</evidence>
<name>A0A1B7YG27_COLHI</name>
<dbReference type="RefSeq" id="XP_018159351.1">
    <property type="nucleotide sequence ID" value="XM_018301501.1"/>
</dbReference>
<keyword evidence="9" id="KW-1185">Reference proteome</keyword>
<keyword evidence="7" id="KW-0472">Membrane</keyword>
<dbReference type="PANTHER" id="PTHR47582">
    <property type="entry name" value="P450, PUTATIVE (EUROFUNG)-RELATED"/>
    <property type="match status" value="1"/>
</dbReference>
<comment type="caution">
    <text evidence="8">The sequence shown here is derived from an EMBL/GenBank/DDBJ whole genome shotgun (WGS) entry which is preliminary data.</text>
</comment>
<keyword evidence="3 6" id="KW-0479">Metal-binding</keyword>
<gene>
    <name evidence="8" type="ORF">CH63R_06526</name>
</gene>
<keyword evidence="6" id="KW-0349">Heme</keyword>
<dbReference type="GO" id="GO:0005506">
    <property type="term" value="F:iron ion binding"/>
    <property type="evidence" value="ECO:0007669"/>
    <property type="project" value="InterPro"/>
</dbReference>
<dbReference type="SUPFAM" id="SSF48264">
    <property type="entry name" value="Cytochrome P450"/>
    <property type="match status" value="1"/>
</dbReference>
<dbReference type="PANTHER" id="PTHR47582:SF1">
    <property type="entry name" value="P450, PUTATIVE (EUROFUNG)-RELATED"/>
    <property type="match status" value="1"/>
</dbReference>
<dbReference type="InterPro" id="IPR002403">
    <property type="entry name" value="Cyt_P450_E_grp-IV"/>
</dbReference>
<keyword evidence="4 6" id="KW-0408">Iron</keyword>
<dbReference type="InterPro" id="IPR036396">
    <property type="entry name" value="Cyt_P450_sf"/>
</dbReference>
<dbReference type="CDD" id="cd11040">
    <property type="entry name" value="CYP7_CYP8-like"/>
    <property type="match status" value="1"/>
</dbReference>
<dbReference type="GeneID" id="28865608"/>
<evidence type="ECO:0000313" key="9">
    <source>
        <dbReference type="Proteomes" id="UP000092177"/>
    </source>
</evidence>
<dbReference type="Proteomes" id="UP000092177">
    <property type="component" value="Chromosome 4"/>
</dbReference>
<feature type="transmembrane region" description="Helical" evidence="7">
    <location>
        <begin position="310"/>
        <end position="332"/>
    </location>
</feature>
<organism evidence="8 9">
    <name type="scientific">Colletotrichum higginsianum (strain IMI 349063)</name>
    <name type="common">Crucifer anthracnose fungus</name>
    <dbReference type="NCBI Taxonomy" id="759273"/>
    <lineage>
        <taxon>Eukaryota</taxon>
        <taxon>Fungi</taxon>
        <taxon>Dikarya</taxon>
        <taxon>Ascomycota</taxon>
        <taxon>Pezizomycotina</taxon>
        <taxon>Sordariomycetes</taxon>
        <taxon>Hypocreomycetidae</taxon>
        <taxon>Glomerellales</taxon>
        <taxon>Glomerellaceae</taxon>
        <taxon>Colletotrichum</taxon>
        <taxon>Colletotrichum destructivum species complex</taxon>
    </lineage>
</organism>
<dbReference type="InterPro" id="IPR053007">
    <property type="entry name" value="CYP450_monoxygenase_sec-met"/>
</dbReference>
<dbReference type="Pfam" id="PF00067">
    <property type="entry name" value="p450"/>
    <property type="match status" value="1"/>
</dbReference>
<dbReference type="Gene3D" id="1.10.630.10">
    <property type="entry name" value="Cytochrome P450"/>
    <property type="match status" value="1"/>
</dbReference>
<keyword evidence="5" id="KW-0560">Oxidoreductase</keyword>
<sequence length="539" mass="59132">MSKLQLQWSNETDSQSAWLSRLDGHIPGGEQGRNVLLAIFSLYLAYQIFWASSHDPREPKLIKSRIPILGHIVGIYKHGSRHFTWIAQKTGLPIYLLPMIGGGRIAIANTPEVLSAIDKNPTAVAFIPLAALVIKKLSGLSAEGNRILCGKTAGPDKHEGYMHILSKGVHSTLAPGRSLDAVTSIVAYDLNDSIQELHGKTTRMNVLHWFRHAFGISSTDGIYGPGNPFKDPKVEAGFWAFDDSISDLLISPITRLTCPFGHKGRADAWAGFEKYFANGDHEQGSDLTKARYKTAADLGMNNLDIAKLEVTMIIGILTNTVPTIFWAVYYVYRDPSLLEKLRQEIAAVAIRGTDEKTGAPAWTLPTSALKEKCPLLTAVINETLRHRTCGISSRMVTEDCVLNNKYLLKKGTVCELPNNVLHSNEAYWGPTVNEFDPTRFLKDASSKEARMARGAFRPFGGGVSRCAGQYQAMSQMIGGLALLIMSNDCAPADGAEWKFPGAHGHTIAAAVDLPSSDLWLDVSSRKGYEDQTWKLDPKL</sequence>
<accession>A0A1B7YG27</accession>
<dbReference type="VEuPathDB" id="FungiDB:CH63R_06526"/>
<evidence type="ECO:0000256" key="1">
    <source>
        <dbReference type="ARBA" id="ARBA00001971"/>
    </source>
</evidence>
<dbReference type="GO" id="GO:0004497">
    <property type="term" value="F:monooxygenase activity"/>
    <property type="evidence" value="ECO:0007669"/>
    <property type="project" value="UniProtKB-KW"/>
</dbReference>
<dbReference type="GO" id="GO:0020037">
    <property type="term" value="F:heme binding"/>
    <property type="evidence" value="ECO:0007669"/>
    <property type="project" value="InterPro"/>
</dbReference>
<keyword evidence="7" id="KW-1133">Transmembrane helix</keyword>
<dbReference type="GO" id="GO:0016705">
    <property type="term" value="F:oxidoreductase activity, acting on paired donors, with incorporation or reduction of molecular oxygen"/>
    <property type="evidence" value="ECO:0007669"/>
    <property type="project" value="InterPro"/>
</dbReference>
<evidence type="ECO:0000256" key="2">
    <source>
        <dbReference type="ARBA" id="ARBA00010617"/>
    </source>
</evidence>
<evidence type="ECO:0000256" key="7">
    <source>
        <dbReference type="SAM" id="Phobius"/>
    </source>
</evidence>